<dbReference type="EMBL" id="MN740669">
    <property type="protein sequence ID" value="QHU06918.1"/>
    <property type="molecule type" value="Genomic_DNA"/>
</dbReference>
<protein>
    <recommendedName>
        <fullName evidence="2">Nucleoside deoxyribosyltransferase</fullName>
    </recommendedName>
</protein>
<accession>A0A6C0JSQ3</accession>
<organism evidence="1">
    <name type="scientific">viral metagenome</name>
    <dbReference type="NCBI Taxonomy" id="1070528"/>
    <lineage>
        <taxon>unclassified sequences</taxon>
        <taxon>metagenomes</taxon>
        <taxon>organismal metagenomes</taxon>
    </lineage>
</organism>
<evidence type="ECO:0000313" key="1">
    <source>
        <dbReference type="EMBL" id="QHU06918.1"/>
    </source>
</evidence>
<sequence>MSIESKIYVAGKWSDRKSIGDKINILEKMSYTITHNWTLVETPQSDRTPEMQRLFADLDVNGVKDASLLIVDMTDPNYAYRGTWTEIGIALGTGKEIWIISKNPSTNVFFHATGIIHFASWMEVFSELHR</sequence>
<name>A0A6C0JSQ3_9ZZZZ</name>
<proteinExistence type="predicted"/>
<dbReference type="SUPFAM" id="SSF52309">
    <property type="entry name" value="N-(deoxy)ribosyltransferase-like"/>
    <property type="match status" value="1"/>
</dbReference>
<dbReference type="Gene3D" id="3.40.50.450">
    <property type="match status" value="1"/>
</dbReference>
<dbReference type="AlphaFoldDB" id="A0A6C0JSQ3"/>
<reference evidence="1" key="1">
    <citation type="journal article" date="2020" name="Nature">
        <title>Giant virus diversity and host interactions through global metagenomics.</title>
        <authorList>
            <person name="Schulz F."/>
            <person name="Roux S."/>
            <person name="Paez-Espino D."/>
            <person name="Jungbluth S."/>
            <person name="Walsh D.A."/>
            <person name="Denef V.J."/>
            <person name="McMahon K.D."/>
            <person name="Konstantinidis K.T."/>
            <person name="Eloe-Fadrosh E.A."/>
            <person name="Kyrpides N.C."/>
            <person name="Woyke T."/>
        </authorList>
    </citation>
    <scope>NUCLEOTIDE SEQUENCE</scope>
    <source>
        <strain evidence="1">GVMAG-S-1038524-41</strain>
    </source>
</reference>
<dbReference type="InterPro" id="IPR007710">
    <property type="entry name" value="Nucleoside_deoxyribTrfase"/>
</dbReference>
<dbReference type="Pfam" id="PF05014">
    <property type="entry name" value="Nuc_deoxyrib_tr"/>
    <property type="match status" value="1"/>
</dbReference>
<evidence type="ECO:0008006" key="2">
    <source>
        <dbReference type="Google" id="ProtNLM"/>
    </source>
</evidence>